<keyword evidence="1" id="KW-0732">Signal</keyword>
<sequence>MNVTSQGWAARVVRLALLPLTAVLLGACAAWSPHSTELVDPSPWAEATTLPETDQEQAWFHQKFGNRTPTRYTVTTHQGRPALQADSDGGDSLMRLRLAADAPQIGVLRFSWFAEQLNAEADVADTGADDAVVRVILQFGGDRGRFSARDQRLSDLMQLVTGEPLPYATLIYVWDPVRPVGTVIPHRRSDRIRKLVVQSGPQGLGHWVDLERDVAADYRLAFGKAPERLEGIALMTDSNNTGVRSRAWYGPLRWIPAEARPGS</sequence>
<evidence type="ECO:0000313" key="3">
    <source>
        <dbReference type="Proteomes" id="UP001596495"/>
    </source>
</evidence>
<accession>A0ABW2RAA6</accession>
<dbReference type="EMBL" id="JBHTBX010000006">
    <property type="protein sequence ID" value="MFC7435010.1"/>
    <property type="molecule type" value="Genomic_DNA"/>
</dbReference>
<dbReference type="InterPro" id="IPR021409">
    <property type="entry name" value="DUF3047"/>
</dbReference>
<keyword evidence="3" id="KW-1185">Reference proteome</keyword>
<gene>
    <name evidence="2" type="ORF">ACFQNJ_10895</name>
</gene>
<organism evidence="2 3">
    <name type="scientific">Hydrogenophaga bisanensis</name>
    <dbReference type="NCBI Taxonomy" id="439611"/>
    <lineage>
        <taxon>Bacteria</taxon>
        <taxon>Pseudomonadati</taxon>
        <taxon>Pseudomonadota</taxon>
        <taxon>Betaproteobacteria</taxon>
        <taxon>Burkholderiales</taxon>
        <taxon>Comamonadaceae</taxon>
        <taxon>Hydrogenophaga</taxon>
    </lineage>
</organism>
<name>A0ABW2RAA6_9BURK</name>
<reference evidence="3" key="1">
    <citation type="journal article" date="2019" name="Int. J. Syst. Evol. Microbiol.">
        <title>The Global Catalogue of Microorganisms (GCM) 10K type strain sequencing project: providing services to taxonomists for standard genome sequencing and annotation.</title>
        <authorList>
            <consortium name="The Broad Institute Genomics Platform"/>
            <consortium name="The Broad Institute Genome Sequencing Center for Infectious Disease"/>
            <person name="Wu L."/>
            <person name="Ma J."/>
        </authorList>
    </citation>
    <scope>NUCLEOTIDE SEQUENCE [LARGE SCALE GENOMIC DNA]</scope>
    <source>
        <strain evidence="3">CCUG 54518</strain>
    </source>
</reference>
<proteinExistence type="predicted"/>
<feature type="chain" id="PRO_5046911698" evidence="1">
    <location>
        <begin position="30"/>
        <end position="263"/>
    </location>
</feature>
<comment type="caution">
    <text evidence="2">The sequence shown here is derived from an EMBL/GenBank/DDBJ whole genome shotgun (WGS) entry which is preliminary data.</text>
</comment>
<evidence type="ECO:0000256" key="1">
    <source>
        <dbReference type="SAM" id="SignalP"/>
    </source>
</evidence>
<dbReference type="Pfam" id="PF11249">
    <property type="entry name" value="DUF3047"/>
    <property type="match status" value="1"/>
</dbReference>
<protein>
    <submittedName>
        <fullName evidence="2">DUF3047 domain-containing protein</fullName>
    </submittedName>
</protein>
<feature type="signal peptide" evidence="1">
    <location>
        <begin position="1"/>
        <end position="29"/>
    </location>
</feature>
<evidence type="ECO:0000313" key="2">
    <source>
        <dbReference type="EMBL" id="MFC7435010.1"/>
    </source>
</evidence>
<dbReference type="Proteomes" id="UP001596495">
    <property type="component" value="Unassembled WGS sequence"/>
</dbReference>
<dbReference type="RefSeq" id="WP_374640250.1">
    <property type="nucleotide sequence ID" value="NZ_JBHTBX010000006.1"/>
</dbReference>